<evidence type="ECO:0000256" key="5">
    <source>
        <dbReference type="ARBA" id="ARBA00022737"/>
    </source>
</evidence>
<feature type="compositionally biased region" description="Low complexity" evidence="8">
    <location>
        <begin position="10"/>
        <end position="24"/>
    </location>
</feature>
<proteinExistence type="inferred from homology"/>
<organism evidence="10 11">
    <name type="scientific">Ambispora leptoticha</name>
    <dbReference type="NCBI Taxonomy" id="144679"/>
    <lineage>
        <taxon>Eukaryota</taxon>
        <taxon>Fungi</taxon>
        <taxon>Fungi incertae sedis</taxon>
        <taxon>Mucoromycota</taxon>
        <taxon>Glomeromycotina</taxon>
        <taxon>Glomeromycetes</taxon>
        <taxon>Archaeosporales</taxon>
        <taxon>Ambisporaceae</taxon>
        <taxon>Ambispora</taxon>
    </lineage>
</organism>
<dbReference type="PROSITE" id="PS50114">
    <property type="entry name" value="GATA_ZN_FINGER_2"/>
    <property type="match status" value="1"/>
</dbReference>
<dbReference type="Proteomes" id="UP000789508">
    <property type="component" value="Unassembled WGS sequence"/>
</dbReference>
<dbReference type="GO" id="GO:0006355">
    <property type="term" value="P:regulation of DNA-templated transcription"/>
    <property type="evidence" value="ECO:0007669"/>
    <property type="project" value="InterPro"/>
</dbReference>
<feature type="repeat" description="WD" evidence="7">
    <location>
        <begin position="1411"/>
        <end position="1451"/>
    </location>
</feature>
<dbReference type="PROSITE" id="PS00678">
    <property type="entry name" value="WD_REPEATS_1"/>
    <property type="match status" value="2"/>
</dbReference>
<dbReference type="Gene3D" id="6.20.250.60">
    <property type="match status" value="1"/>
</dbReference>
<dbReference type="PANTHER" id="PTHR10343:SF84">
    <property type="entry name" value="5'-AMP-ACTIVATED PROTEIN KINASE SUBUNIT BETA-1"/>
    <property type="match status" value="1"/>
</dbReference>
<feature type="compositionally biased region" description="Low complexity" evidence="8">
    <location>
        <begin position="1662"/>
        <end position="1683"/>
    </location>
</feature>
<comment type="subcellular location">
    <subcellularLocation>
        <location evidence="1">Cytoplasm</location>
    </subcellularLocation>
</comment>
<evidence type="ECO:0000259" key="9">
    <source>
        <dbReference type="PROSITE" id="PS50114"/>
    </source>
</evidence>
<dbReference type="SUPFAM" id="SSF160219">
    <property type="entry name" value="AMPKBI-like"/>
    <property type="match status" value="1"/>
</dbReference>
<dbReference type="PROSITE" id="PS50294">
    <property type="entry name" value="WD_REPEATS_REGION"/>
    <property type="match status" value="1"/>
</dbReference>
<dbReference type="InterPro" id="IPR015943">
    <property type="entry name" value="WD40/YVTN_repeat-like_dom_sf"/>
</dbReference>
<feature type="region of interest" description="Disordered" evidence="8">
    <location>
        <begin position="863"/>
        <end position="891"/>
    </location>
</feature>
<feature type="compositionally biased region" description="Polar residues" evidence="8">
    <location>
        <begin position="1092"/>
        <end position="1104"/>
    </location>
</feature>
<feature type="region of interest" description="Disordered" evidence="8">
    <location>
        <begin position="468"/>
        <end position="507"/>
    </location>
</feature>
<dbReference type="InterPro" id="IPR006939">
    <property type="entry name" value="SNF5"/>
</dbReference>
<dbReference type="GO" id="GO:0005737">
    <property type="term" value="C:cytoplasm"/>
    <property type="evidence" value="ECO:0007669"/>
    <property type="project" value="UniProtKB-SubCell"/>
</dbReference>
<dbReference type="Pfam" id="PF04855">
    <property type="entry name" value="SNF5"/>
    <property type="match status" value="1"/>
</dbReference>
<dbReference type="SUPFAM" id="SSF57716">
    <property type="entry name" value="Glucocorticoid receptor-like (DNA-binding domain)"/>
    <property type="match status" value="1"/>
</dbReference>
<comment type="caution">
    <text evidence="10">The sequence shown here is derived from an EMBL/GenBank/DDBJ whole genome shotgun (WGS) entry which is preliminary data.</text>
</comment>
<feature type="compositionally biased region" description="Basic and acidic residues" evidence="8">
    <location>
        <begin position="1287"/>
        <end position="1301"/>
    </location>
</feature>
<name>A0A9N8YYA8_9GLOM</name>
<feature type="compositionally biased region" description="Polar residues" evidence="8">
    <location>
        <begin position="1057"/>
        <end position="1085"/>
    </location>
</feature>
<feature type="region of interest" description="Disordered" evidence="8">
    <location>
        <begin position="1"/>
        <end position="48"/>
    </location>
</feature>
<feature type="region of interest" description="Disordered" evidence="8">
    <location>
        <begin position="1287"/>
        <end position="1340"/>
    </location>
</feature>
<feature type="compositionally biased region" description="Low complexity" evidence="8">
    <location>
        <begin position="1195"/>
        <end position="1205"/>
    </location>
</feature>
<dbReference type="InterPro" id="IPR006828">
    <property type="entry name" value="ASC_dom"/>
</dbReference>
<dbReference type="EMBL" id="CAJVPS010000117">
    <property type="protein sequence ID" value="CAG8454110.1"/>
    <property type="molecule type" value="Genomic_DNA"/>
</dbReference>
<feature type="region of interest" description="Disordered" evidence="8">
    <location>
        <begin position="1057"/>
        <end position="1221"/>
    </location>
</feature>
<dbReference type="Pfam" id="PF00320">
    <property type="entry name" value="GATA"/>
    <property type="match status" value="1"/>
</dbReference>
<dbReference type="SUPFAM" id="SSF81296">
    <property type="entry name" value="E set domains"/>
    <property type="match status" value="1"/>
</dbReference>
<evidence type="ECO:0000256" key="4">
    <source>
        <dbReference type="ARBA" id="ARBA00022574"/>
    </source>
</evidence>
<dbReference type="GO" id="GO:0019901">
    <property type="term" value="F:protein kinase binding"/>
    <property type="evidence" value="ECO:0007669"/>
    <property type="project" value="TreeGrafter"/>
</dbReference>
<feature type="domain" description="GATA-type" evidence="9">
    <location>
        <begin position="1019"/>
        <end position="1064"/>
    </location>
</feature>
<feature type="compositionally biased region" description="Polar residues" evidence="8">
    <location>
        <begin position="1302"/>
        <end position="1317"/>
    </location>
</feature>
<sequence length="1683" mass="185559">MGNTQSNQPSNSTTLSNETNNDSTFTAPETANPLSQTDPAKAVAAGQLLNQSSFRNDFASSPQFARSPLLPPERNEDIYYDENSQGSLASSFNESEILAGIGSDSPTKMTLEPPSTPPSSSPSSVEPSPNTDNEIPNEIITEGEDMIKLQDEQEESKAIPTIITWSQGGNNVFVTGSFNNWKKNIRLCKSSNDFTTVIALPSGTHKLKFIVDDEWKCSNDLEIATDSDGNLVNYVEVFEDEAVSAIDQDTLEPTNSPGVLCTTPPGEYTSEIPGYLLAYAHSLNVAENNLIHHYHNQVSMSPHDLFQGAECMAENQPPSLPPHLEKVLLNSTVSKEDNSVLPVPNHVVLNHLYACSIRDGVMAVASTARYRKKLGAGNNNMMVNSGAFQSRQPIQAASNSAIPPISTFEKSVYNPNISTANNVVGFQTQNSVNGLGIDVYQQQQQQGIIRLPQHLSQFNSPRQQITPQQNYAQIQQTHPQQSSHQTLHDVHRRQNPKPYEPAPDLNPVQKQNLETYIKRDALYQKALDLQHRRQMALIAEKRREMEIAHNERKTNARSASSVFGPGYDGYGNGTTGNKFRIIYPHDRKRFKKTKEFSFSGRELEEIAYKEDSLVPIRLEIDLDGHKLRDTFTWNMNETIITPEQFAEVLCDDLRFPSASFVPAIAKQIHEQIQGFYLHPAITASTLPPLAPNEVNSGKSTESFLKIVDKLKNANSGENSDDMDIEIPERVDHDQLVDEGELRILIKIDVTVGNISLVDQFEWDINCQKNDPELFAEILTAELGLGGEFKTAIAHSIREQVQIYVKSLILVGHPFDGSTVQDDDLRQNFLPALSSVIRKEEQVDQHTPILVELTEAEIDKIEKDRERDARRKRRQTRGRRGVILPDREPPKTHRTLLHNTMLIPDPADETSLIPVIASGMPPVQRKASSMGYDNYSAISEKPVTPAPGKLRGRGRTAAVGGSNLRSAMSADMSDSHMNRRSGSANSSTTIKESKESTKRQYRRAAAGTASEEWTCFNCGCLSSQTPLLRKGPGGEKTLCNACGLYFQKNNTLRRMTASGDMQMSTSTSQEGSPTRASSLAADSSSIVHPKPTRISNMTSISNLESMSDEMQEDSKISTNNETSDKISSTSNTSNRNVAATSGSSHKDSSDTLSNKTSKSGPSKSTRRKAGPHLTTHSTSNSAGSLQATTKSSHLTPGVSSSSRSIPASPPNPTKQSSTKTAYPEWIVLQRDLLARKYPRDRFDITERSNKPNEFRIRCSDCPGRLYQPGPDLTLNNFEIHLKNRIHRENVEKRINPNHHESETNNSTSEGNASASSKSRISKPRAARPESPNEQASRVTIESSTDTNNIIIIDRDHTVAIEAFIDNRSGVPETPPNTTTSPAKQTKAIYSVSKDKSIQVIDVSTGELLVAKHNAHDGPINCVQQLNQYVLATGDDNGVIKLWDTRQGNETMEYSEHKDFISDLAFSAEHKTLVSTSGDGTLSVYDIRRPNLLAMSDNQDDELLSIAIIKSGRKAVVGSQEGILNLFSWGNWGDCSDRFPGHPNSIDTIVKITEDLICTGSSDGIIRAVGILPNKFKGVIGDHGDDMPIERIRLSYDQNYLASCSHDNTVKFWDIGFLFNLEEEDNHSDDDAGTQQMDTDGDEDSESSSDDEVDKEERNGISHNQGSSLNGPGSNNNNNGFFADL</sequence>
<keyword evidence="3" id="KW-0963">Cytoplasm</keyword>
<dbReference type="InterPro" id="IPR013783">
    <property type="entry name" value="Ig-like_fold"/>
</dbReference>
<dbReference type="GO" id="GO:0006338">
    <property type="term" value="P:chromatin remodeling"/>
    <property type="evidence" value="ECO:0007669"/>
    <property type="project" value="InterPro"/>
</dbReference>
<dbReference type="InterPro" id="IPR014756">
    <property type="entry name" value="Ig_E-set"/>
</dbReference>
<dbReference type="InterPro" id="IPR037256">
    <property type="entry name" value="ASC_dom_sf"/>
</dbReference>
<feature type="compositionally biased region" description="Polar residues" evidence="8">
    <location>
        <begin position="1149"/>
        <end position="1162"/>
    </location>
</feature>
<feature type="region of interest" description="Disordered" evidence="8">
    <location>
        <begin position="1624"/>
        <end position="1683"/>
    </location>
</feature>
<dbReference type="PANTHER" id="PTHR10343">
    <property type="entry name" value="5'-AMP-ACTIVATED PROTEIN KINASE , BETA SUBUNIT"/>
    <property type="match status" value="1"/>
</dbReference>
<dbReference type="GO" id="GO:0008270">
    <property type="term" value="F:zinc ion binding"/>
    <property type="evidence" value="ECO:0007669"/>
    <property type="project" value="UniProtKB-KW"/>
</dbReference>
<feature type="region of interest" description="Disordered" evidence="8">
    <location>
        <begin position="1364"/>
        <end position="1383"/>
    </location>
</feature>
<evidence type="ECO:0000256" key="7">
    <source>
        <dbReference type="PROSITE-ProRule" id="PRU00221"/>
    </source>
</evidence>
<dbReference type="SUPFAM" id="SSF50978">
    <property type="entry name" value="WD40 repeat-like"/>
    <property type="match status" value="1"/>
</dbReference>
<keyword evidence="6" id="KW-0863">Zinc-finger</keyword>
<feature type="region of interest" description="Disordered" evidence="8">
    <location>
        <begin position="99"/>
        <end position="137"/>
    </location>
</feature>
<dbReference type="GO" id="GO:0007165">
    <property type="term" value="P:signal transduction"/>
    <property type="evidence" value="ECO:0007669"/>
    <property type="project" value="TreeGrafter"/>
</dbReference>
<evidence type="ECO:0000256" key="6">
    <source>
        <dbReference type="PROSITE-ProRule" id="PRU00094"/>
    </source>
</evidence>
<reference evidence="10" key="1">
    <citation type="submission" date="2021-06" db="EMBL/GenBank/DDBJ databases">
        <authorList>
            <person name="Kallberg Y."/>
            <person name="Tangrot J."/>
            <person name="Rosling A."/>
        </authorList>
    </citation>
    <scope>NUCLEOTIDE SEQUENCE</scope>
    <source>
        <strain evidence="10">FL130A</strain>
    </source>
</reference>
<dbReference type="InterPro" id="IPR019775">
    <property type="entry name" value="WD40_repeat_CS"/>
</dbReference>
<dbReference type="Pfam" id="PF04739">
    <property type="entry name" value="AMPKBI"/>
    <property type="match status" value="1"/>
</dbReference>
<dbReference type="CDD" id="cd00202">
    <property type="entry name" value="ZnF_GATA"/>
    <property type="match status" value="1"/>
</dbReference>
<feature type="compositionally biased region" description="Low complexity" evidence="8">
    <location>
        <begin position="473"/>
        <end position="485"/>
    </location>
</feature>
<keyword evidence="6" id="KW-0862">Zinc</keyword>
<gene>
    <name evidence="10" type="ORF">ALEPTO_LOCUS1179</name>
</gene>
<feature type="compositionally biased region" description="Polar residues" evidence="8">
    <location>
        <begin position="1115"/>
        <end position="1142"/>
    </location>
</feature>
<feature type="region of interest" description="Disordered" evidence="8">
    <location>
        <begin position="58"/>
        <end position="77"/>
    </location>
</feature>
<evidence type="ECO:0000313" key="10">
    <source>
        <dbReference type="EMBL" id="CAG8454110.1"/>
    </source>
</evidence>
<feature type="repeat" description="WD" evidence="7">
    <location>
        <begin position="1580"/>
        <end position="1613"/>
    </location>
</feature>
<dbReference type="OrthoDB" id="2288928at2759"/>
<dbReference type="Pfam" id="PF24796">
    <property type="entry name" value="WDR55"/>
    <property type="match status" value="1"/>
</dbReference>
<dbReference type="SMART" id="SM00320">
    <property type="entry name" value="WD40"/>
    <property type="match status" value="5"/>
</dbReference>
<keyword evidence="11" id="KW-1185">Reference proteome</keyword>
<dbReference type="Gene3D" id="2.130.10.10">
    <property type="entry name" value="YVTN repeat-like/Quinoprotein amine dehydrogenase"/>
    <property type="match status" value="2"/>
</dbReference>
<dbReference type="PROSITE" id="PS50082">
    <property type="entry name" value="WD_REPEATS_2"/>
    <property type="match status" value="3"/>
</dbReference>
<dbReference type="Pfam" id="PF16561">
    <property type="entry name" value="AMPK1_CBM"/>
    <property type="match status" value="1"/>
</dbReference>
<dbReference type="InterPro" id="IPR001680">
    <property type="entry name" value="WD40_rpt"/>
</dbReference>
<feature type="compositionally biased region" description="Polar residues" evidence="8">
    <location>
        <begin position="1330"/>
        <end position="1340"/>
    </location>
</feature>
<keyword evidence="5" id="KW-0677">Repeat</keyword>
<keyword evidence="6" id="KW-0479">Metal-binding</keyword>
<protein>
    <submittedName>
        <fullName evidence="10">14633_t:CDS:1</fullName>
    </submittedName>
</protein>
<evidence type="ECO:0000256" key="1">
    <source>
        <dbReference type="ARBA" id="ARBA00004496"/>
    </source>
</evidence>
<dbReference type="Gene3D" id="3.30.50.10">
    <property type="entry name" value="Erythroid Transcription Factor GATA-1, subunit A"/>
    <property type="match status" value="1"/>
</dbReference>
<dbReference type="InterPro" id="IPR050827">
    <property type="entry name" value="CRP1_MDG1_kinase"/>
</dbReference>
<feature type="region of interest" description="Disordered" evidence="8">
    <location>
        <begin position="942"/>
        <end position="999"/>
    </location>
</feature>
<dbReference type="GO" id="GO:0031588">
    <property type="term" value="C:nucleotide-activated protein kinase complex"/>
    <property type="evidence" value="ECO:0007669"/>
    <property type="project" value="TreeGrafter"/>
</dbReference>
<dbReference type="InterPro" id="IPR036322">
    <property type="entry name" value="WD40_repeat_dom_sf"/>
</dbReference>
<feature type="compositionally biased region" description="Polar residues" evidence="8">
    <location>
        <begin position="25"/>
        <end position="38"/>
    </location>
</feature>
<evidence type="ECO:0000256" key="8">
    <source>
        <dbReference type="SAM" id="MobiDB-lite"/>
    </source>
</evidence>
<dbReference type="CDD" id="cd02859">
    <property type="entry name" value="E_set_AMPKbeta_like_N"/>
    <property type="match status" value="1"/>
</dbReference>
<dbReference type="SMART" id="SM01010">
    <property type="entry name" value="AMPKBI"/>
    <property type="match status" value="1"/>
</dbReference>
<feature type="repeat" description="WD" evidence="7">
    <location>
        <begin position="1452"/>
        <end position="1493"/>
    </location>
</feature>
<dbReference type="InterPro" id="IPR013088">
    <property type="entry name" value="Znf_NHR/GATA"/>
</dbReference>
<dbReference type="GO" id="GO:0043565">
    <property type="term" value="F:sequence-specific DNA binding"/>
    <property type="evidence" value="ECO:0007669"/>
    <property type="project" value="InterPro"/>
</dbReference>
<evidence type="ECO:0000313" key="11">
    <source>
        <dbReference type="Proteomes" id="UP000789508"/>
    </source>
</evidence>
<accession>A0A9N8YYA8</accession>
<dbReference type="InterPro" id="IPR000679">
    <property type="entry name" value="Znf_GATA"/>
</dbReference>
<dbReference type="InterPro" id="IPR032640">
    <property type="entry name" value="AMPK1_CBM"/>
</dbReference>
<feature type="compositionally biased region" description="Acidic residues" evidence="8">
    <location>
        <begin position="1637"/>
        <end position="1652"/>
    </location>
</feature>
<evidence type="ECO:0000256" key="3">
    <source>
        <dbReference type="ARBA" id="ARBA00022490"/>
    </source>
</evidence>
<feature type="compositionally biased region" description="Basic residues" evidence="8">
    <location>
        <begin position="869"/>
        <end position="879"/>
    </location>
</feature>
<evidence type="ECO:0000256" key="2">
    <source>
        <dbReference type="ARBA" id="ARBA00010926"/>
    </source>
</evidence>
<dbReference type="SMART" id="SM00401">
    <property type="entry name" value="ZnF_GATA"/>
    <property type="match status" value="1"/>
</dbReference>
<keyword evidence="4 7" id="KW-0853">WD repeat</keyword>
<comment type="similarity">
    <text evidence="2">Belongs to the 5'-AMP-activated protein kinase beta subunit family.</text>
</comment>
<dbReference type="GO" id="GO:0000228">
    <property type="term" value="C:nuclear chromosome"/>
    <property type="evidence" value="ECO:0007669"/>
    <property type="project" value="InterPro"/>
</dbReference>
<feature type="compositionally biased region" description="Polar residues" evidence="8">
    <location>
        <begin position="1173"/>
        <end position="1193"/>
    </location>
</feature>
<dbReference type="FunFam" id="2.60.40.10:FF:000562">
    <property type="entry name" value="Snf1 kinase complex beta-subunit Gal83"/>
    <property type="match status" value="1"/>
</dbReference>
<dbReference type="Gene3D" id="2.60.40.10">
    <property type="entry name" value="Immunoglobulins"/>
    <property type="match status" value="1"/>
</dbReference>